<feature type="domain" description="Glycosyltransferase RgtA/B/C/D-like" evidence="9">
    <location>
        <begin position="59"/>
        <end position="220"/>
    </location>
</feature>
<dbReference type="GO" id="GO:0009103">
    <property type="term" value="P:lipopolysaccharide biosynthetic process"/>
    <property type="evidence" value="ECO:0007669"/>
    <property type="project" value="UniProtKB-ARBA"/>
</dbReference>
<evidence type="ECO:0000313" key="11">
    <source>
        <dbReference type="Proteomes" id="UP000025061"/>
    </source>
</evidence>
<dbReference type="PANTHER" id="PTHR33908:SF11">
    <property type="entry name" value="MEMBRANE PROTEIN"/>
    <property type="match status" value="1"/>
</dbReference>
<dbReference type="RefSeq" id="WP_011647974.1">
    <property type="nucleotide sequence ID" value="NZ_ARYI01000007.1"/>
</dbReference>
<evidence type="ECO:0000259" key="9">
    <source>
        <dbReference type="Pfam" id="PF13231"/>
    </source>
</evidence>
<sequence>MHDSTLLDRHQTFERLTLAVLGLLLILRIAAVISTPLELYADEAQYWRWGQSLEWGYYSKPPMIAWVIHLTTSIFGTQEWTVRLAAPFLHTAAAALIFLTGRAMLDARAGFFAALLYALMPSVVLSSSVLSTDGVLMPFWCAALFLLWRLRSGEGLWVSAALLGGAIGAGMLSKYAMIYFLIGIALASLMDAPTRRVVLSPRGALAGGIAALIMAPHFAWNAANDFATVSHTVDNANLGGELFNPENALSWFGDQLGMFGPVSFLALLTGLFLYRTRRGEAAGPERWLLCFILPVLIFILCQAVLSRAHANWTATAYPGAALLVALWFSRGKAVTLWASLGVNLLVAALFMAMTLLPPAATTDLGLDNAAKRTRGWEASAQEVFDAAERLGATAVLVDEREVWHGLDFYARDRSLPLISWRRYPGPKSFSERVPLEGAIADRVLIASLHSGLRPHLRSDFARFEPAGQVRIDLGTRGNGCPITRVFQLYIGEGYNPPERTQEWENQFIGEMEFPEPPCPTAAYDG</sequence>
<evidence type="ECO:0000256" key="7">
    <source>
        <dbReference type="ARBA" id="ARBA00023136"/>
    </source>
</evidence>
<feature type="transmembrane region" description="Helical" evidence="8">
    <location>
        <begin position="156"/>
        <end position="182"/>
    </location>
</feature>
<dbReference type="AlphaFoldDB" id="A0A059FSQ0"/>
<comment type="subcellular location">
    <subcellularLocation>
        <location evidence="1">Cell membrane</location>
        <topology evidence="1">Multi-pass membrane protein</topology>
    </subcellularLocation>
</comment>
<accession>A0A059FSQ0</accession>
<organism evidence="10 11">
    <name type="scientific">Hyphomonas hirschiana VP5</name>
    <dbReference type="NCBI Taxonomy" id="1280951"/>
    <lineage>
        <taxon>Bacteria</taxon>
        <taxon>Pseudomonadati</taxon>
        <taxon>Pseudomonadota</taxon>
        <taxon>Alphaproteobacteria</taxon>
        <taxon>Hyphomonadales</taxon>
        <taxon>Hyphomonadaceae</taxon>
        <taxon>Hyphomonas</taxon>
    </lineage>
</organism>
<comment type="caution">
    <text evidence="10">The sequence shown here is derived from an EMBL/GenBank/DDBJ whole genome shotgun (WGS) entry which is preliminary data.</text>
</comment>
<dbReference type="Pfam" id="PF13231">
    <property type="entry name" value="PMT_2"/>
    <property type="match status" value="1"/>
</dbReference>
<keyword evidence="2" id="KW-1003">Cell membrane</keyword>
<reference evidence="10 11" key="1">
    <citation type="submission" date="2013-04" db="EMBL/GenBank/DDBJ databases">
        <title>Hyphomonas hirschiana VP5 Genome Sequencing.</title>
        <authorList>
            <person name="Lai Q."/>
            <person name="Shao Z."/>
        </authorList>
    </citation>
    <scope>NUCLEOTIDE SEQUENCE [LARGE SCALE GENOMIC DNA]</scope>
    <source>
        <strain evidence="10 11">VP5</strain>
    </source>
</reference>
<dbReference type="PANTHER" id="PTHR33908">
    <property type="entry name" value="MANNOSYLTRANSFERASE YKCB-RELATED"/>
    <property type="match status" value="1"/>
</dbReference>
<gene>
    <name evidence="10" type="ORF">HHI_09557</name>
</gene>
<feature type="transmembrane region" description="Helical" evidence="8">
    <location>
        <begin position="311"/>
        <end position="329"/>
    </location>
</feature>
<feature type="transmembrane region" description="Helical" evidence="8">
    <location>
        <begin position="12"/>
        <end position="33"/>
    </location>
</feature>
<dbReference type="Proteomes" id="UP000025061">
    <property type="component" value="Unassembled WGS sequence"/>
</dbReference>
<proteinExistence type="predicted"/>
<name>A0A059FSQ0_9PROT</name>
<feature type="transmembrane region" description="Helical" evidence="8">
    <location>
        <begin position="111"/>
        <end position="130"/>
    </location>
</feature>
<dbReference type="EMBL" id="ARYI01000007">
    <property type="protein sequence ID" value="KCZ93632.1"/>
    <property type="molecule type" value="Genomic_DNA"/>
</dbReference>
<evidence type="ECO:0000256" key="1">
    <source>
        <dbReference type="ARBA" id="ARBA00004651"/>
    </source>
</evidence>
<keyword evidence="4" id="KW-0808">Transferase</keyword>
<evidence type="ECO:0000256" key="5">
    <source>
        <dbReference type="ARBA" id="ARBA00022692"/>
    </source>
</evidence>
<evidence type="ECO:0000313" key="10">
    <source>
        <dbReference type="EMBL" id="KCZ93632.1"/>
    </source>
</evidence>
<evidence type="ECO:0000256" key="6">
    <source>
        <dbReference type="ARBA" id="ARBA00022989"/>
    </source>
</evidence>
<evidence type="ECO:0000256" key="3">
    <source>
        <dbReference type="ARBA" id="ARBA00022676"/>
    </source>
</evidence>
<keyword evidence="11" id="KW-1185">Reference proteome</keyword>
<evidence type="ECO:0000256" key="4">
    <source>
        <dbReference type="ARBA" id="ARBA00022679"/>
    </source>
</evidence>
<feature type="transmembrane region" description="Helical" evidence="8">
    <location>
        <begin position="286"/>
        <end position="305"/>
    </location>
</feature>
<feature type="transmembrane region" description="Helical" evidence="8">
    <location>
        <begin position="80"/>
        <end position="99"/>
    </location>
</feature>
<dbReference type="InterPro" id="IPR050297">
    <property type="entry name" value="LipidA_mod_glycosyltrf_83"/>
</dbReference>
<protein>
    <recommendedName>
        <fullName evidence="9">Glycosyltransferase RgtA/B/C/D-like domain-containing protein</fullName>
    </recommendedName>
</protein>
<feature type="transmembrane region" description="Helical" evidence="8">
    <location>
        <begin position="256"/>
        <end position="274"/>
    </location>
</feature>
<feature type="transmembrane region" description="Helical" evidence="8">
    <location>
        <begin position="336"/>
        <end position="356"/>
    </location>
</feature>
<keyword evidence="6 8" id="KW-1133">Transmembrane helix</keyword>
<dbReference type="OrthoDB" id="9811222at2"/>
<dbReference type="GO" id="GO:0005886">
    <property type="term" value="C:plasma membrane"/>
    <property type="evidence" value="ECO:0007669"/>
    <property type="project" value="UniProtKB-SubCell"/>
</dbReference>
<keyword evidence="5 8" id="KW-0812">Transmembrane</keyword>
<dbReference type="InterPro" id="IPR038731">
    <property type="entry name" value="RgtA/B/C-like"/>
</dbReference>
<feature type="transmembrane region" description="Helical" evidence="8">
    <location>
        <begin position="203"/>
        <end position="220"/>
    </location>
</feature>
<keyword evidence="3" id="KW-0328">Glycosyltransferase</keyword>
<dbReference type="GO" id="GO:0016763">
    <property type="term" value="F:pentosyltransferase activity"/>
    <property type="evidence" value="ECO:0007669"/>
    <property type="project" value="TreeGrafter"/>
</dbReference>
<evidence type="ECO:0000256" key="8">
    <source>
        <dbReference type="SAM" id="Phobius"/>
    </source>
</evidence>
<dbReference type="PATRIC" id="fig|1280951.3.peg.1928"/>
<keyword evidence="7 8" id="KW-0472">Membrane</keyword>
<evidence type="ECO:0000256" key="2">
    <source>
        <dbReference type="ARBA" id="ARBA00022475"/>
    </source>
</evidence>